<organism evidence="3 4">
    <name type="scientific">Ambispora leptoticha</name>
    <dbReference type="NCBI Taxonomy" id="144679"/>
    <lineage>
        <taxon>Eukaryota</taxon>
        <taxon>Fungi</taxon>
        <taxon>Fungi incertae sedis</taxon>
        <taxon>Mucoromycota</taxon>
        <taxon>Glomeromycotina</taxon>
        <taxon>Glomeromycetes</taxon>
        <taxon>Archaeosporales</taxon>
        <taxon>Ambisporaceae</taxon>
        <taxon>Ambispora</taxon>
    </lineage>
</organism>
<feature type="compositionally biased region" description="Polar residues" evidence="1">
    <location>
        <begin position="14"/>
        <end position="33"/>
    </location>
</feature>
<accession>A0A9N9EIN6</accession>
<keyword evidence="4" id="KW-1185">Reference proteome</keyword>
<evidence type="ECO:0000313" key="3">
    <source>
        <dbReference type="EMBL" id="CAG8678520.1"/>
    </source>
</evidence>
<keyword evidence="2" id="KW-1133">Transmembrane helix</keyword>
<comment type="caution">
    <text evidence="3">The sequence shown here is derived from an EMBL/GenBank/DDBJ whole genome shotgun (WGS) entry which is preliminary data.</text>
</comment>
<evidence type="ECO:0000256" key="1">
    <source>
        <dbReference type="SAM" id="MobiDB-lite"/>
    </source>
</evidence>
<dbReference type="EMBL" id="CAJVPS010013672">
    <property type="protein sequence ID" value="CAG8678520.1"/>
    <property type="molecule type" value="Genomic_DNA"/>
</dbReference>
<dbReference type="AlphaFoldDB" id="A0A9N9EIN6"/>
<reference evidence="3" key="1">
    <citation type="submission" date="2021-06" db="EMBL/GenBank/DDBJ databases">
        <authorList>
            <person name="Kallberg Y."/>
            <person name="Tangrot J."/>
            <person name="Rosling A."/>
        </authorList>
    </citation>
    <scope>NUCLEOTIDE SEQUENCE</scope>
    <source>
        <strain evidence="3">FL130A</strain>
    </source>
</reference>
<evidence type="ECO:0000313" key="4">
    <source>
        <dbReference type="Proteomes" id="UP000789508"/>
    </source>
</evidence>
<keyword evidence="2" id="KW-0812">Transmembrane</keyword>
<dbReference type="Proteomes" id="UP000789508">
    <property type="component" value="Unassembled WGS sequence"/>
</dbReference>
<sequence>MAQKSMRSLCSKLSPKTTIHGSSTNPRNSTRSHTKTSPIFLLFMLLNYQYIVGVGAIPLLWTRGAGISSSYNSHNGNNNDNNISTVIGVGNGAGPLGLTGGHWYTGKT</sequence>
<protein>
    <submittedName>
        <fullName evidence="3">4176_t:CDS:1</fullName>
    </submittedName>
</protein>
<name>A0A9N9EIN6_9GLOM</name>
<feature type="region of interest" description="Disordered" evidence="1">
    <location>
        <begin position="1"/>
        <end position="33"/>
    </location>
</feature>
<evidence type="ECO:0000256" key="2">
    <source>
        <dbReference type="SAM" id="Phobius"/>
    </source>
</evidence>
<feature type="transmembrane region" description="Helical" evidence="2">
    <location>
        <begin position="39"/>
        <end position="61"/>
    </location>
</feature>
<proteinExistence type="predicted"/>
<feature type="non-terminal residue" evidence="3">
    <location>
        <position position="108"/>
    </location>
</feature>
<gene>
    <name evidence="3" type="ORF">ALEPTO_LOCUS10791</name>
</gene>
<keyword evidence="2" id="KW-0472">Membrane</keyword>